<dbReference type="InterPro" id="IPR001668">
    <property type="entry name" value="Mob_Pre"/>
</dbReference>
<comment type="similarity">
    <text evidence="1">Belongs to the plasmid mobilization pre family.</text>
</comment>
<evidence type="ECO:0000313" key="4">
    <source>
        <dbReference type="EMBL" id="PSB54372.1"/>
    </source>
</evidence>
<proteinExistence type="inferred from homology"/>
<sequence length="566" mass="63792">MPYAVARIAKLKQSNLGGSGMHVSRSRETPNADRSKLKDNQTLIHNEDLDLPLSEIVHNKIHAVEQRRKIRPDAVYAVEILLTASPEYFRPDDPSKYGDYQVDRLDSWAKASKDWLQREYGDKIVRAELHLDEATPHIHAYLVPTDENGQLNCKKIFGGRAKMFAFQDSYAAATKHLGLERGVKNSRAEHTTVKDYYTVVNSASQELDLKDLSVVQARAVAYAQMQRDHQELERRLKYVADQRDLLSQKLERTQEELKVQSQVNRSLSTPEALIPLARVACELGLPPEGLDKQMKPIDLVMETRSTDLIGAAYWLTERFGAAATMGLVNERVQEIVTEQIPGGFIPPRPERDKWDEVKDNLTKARQLPTKLVERLHHEGLIYADDGGRLICLYRDFEERVTGAVAIDLGLEELGSDSKSIRKSMTIDGSKLTGGWCYFQAPRQGAIDLVVVLEDVLEAMAYATLKAQERNTLFLVGHEGGWMPGDELERVDVVVATDTQLSNLPGQVEYELPVSGSWGEELQGYLAGAMELEEVEQSVSVPISIDRNYVELEEEEEERHQDRGLSM</sequence>
<keyword evidence="5" id="KW-1185">Reference proteome</keyword>
<evidence type="ECO:0008006" key="6">
    <source>
        <dbReference type="Google" id="ProtNLM"/>
    </source>
</evidence>
<dbReference type="GO" id="GO:0006310">
    <property type="term" value="P:DNA recombination"/>
    <property type="evidence" value="ECO:0007669"/>
    <property type="project" value="InterPro"/>
</dbReference>
<dbReference type="EMBL" id="PVWO01000264">
    <property type="protein sequence ID" value="PSB54372.1"/>
    <property type="molecule type" value="Genomic_DNA"/>
</dbReference>
<reference evidence="4 5" key="1">
    <citation type="submission" date="2018-03" db="EMBL/GenBank/DDBJ databases">
        <title>The ancient ancestry and fast evolution of plastids.</title>
        <authorList>
            <person name="Moore K.R."/>
            <person name="Magnabosco C."/>
            <person name="Momper L."/>
            <person name="Gold D.A."/>
            <person name="Bosak T."/>
            <person name="Fournier G.P."/>
        </authorList>
    </citation>
    <scope>NUCLEOTIDE SEQUENCE [LARGE SCALE GENOMIC DNA]</scope>
    <source>
        <strain evidence="4 5">CCALA 037</strain>
    </source>
</reference>
<evidence type="ECO:0000256" key="3">
    <source>
        <dbReference type="SAM" id="MobiDB-lite"/>
    </source>
</evidence>
<dbReference type="AlphaFoldDB" id="A0A2T1GAT5"/>
<organism evidence="4 5">
    <name type="scientific">Chamaesiphon polymorphus CCALA 037</name>
    <dbReference type="NCBI Taxonomy" id="2107692"/>
    <lineage>
        <taxon>Bacteria</taxon>
        <taxon>Bacillati</taxon>
        <taxon>Cyanobacteriota</taxon>
        <taxon>Cyanophyceae</taxon>
        <taxon>Gomontiellales</taxon>
        <taxon>Chamaesiphonaceae</taxon>
        <taxon>Chamaesiphon</taxon>
    </lineage>
</organism>
<dbReference type="Proteomes" id="UP000238937">
    <property type="component" value="Unassembled WGS sequence"/>
</dbReference>
<evidence type="ECO:0000256" key="2">
    <source>
        <dbReference type="SAM" id="Coils"/>
    </source>
</evidence>
<name>A0A2T1GAT5_9CYAN</name>
<accession>A0A2T1GAT5</accession>
<feature type="compositionally biased region" description="Basic and acidic residues" evidence="3">
    <location>
        <begin position="25"/>
        <end position="35"/>
    </location>
</feature>
<keyword evidence="2" id="KW-0175">Coiled coil</keyword>
<dbReference type="Pfam" id="PF01076">
    <property type="entry name" value="Mob_Pre"/>
    <property type="match status" value="1"/>
</dbReference>
<dbReference type="CDD" id="cd17242">
    <property type="entry name" value="MobM_relaxase"/>
    <property type="match status" value="1"/>
</dbReference>
<protein>
    <recommendedName>
        <fullName evidence="6">Mobilization protein</fullName>
    </recommendedName>
</protein>
<feature type="coiled-coil region" evidence="2">
    <location>
        <begin position="222"/>
        <end position="263"/>
    </location>
</feature>
<dbReference type="GO" id="GO:0003677">
    <property type="term" value="F:DNA binding"/>
    <property type="evidence" value="ECO:0007669"/>
    <property type="project" value="InterPro"/>
</dbReference>
<evidence type="ECO:0000313" key="5">
    <source>
        <dbReference type="Proteomes" id="UP000238937"/>
    </source>
</evidence>
<dbReference type="RefSeq" id="WP_106308027.1">
    <property type="nucleotide sequence ID" value="NZ_PVWO01000264.1"/>
</dbReference>
<dbReference type="Gene3D" id="3.30.930.30">
    <property type="match status" value="1"/>
</dbReference>
<comment type="caution">
    <text evidence="4">The sequence shown here is derived from an EMBL/GenBank/DDBJ whole genome shotgun (WGS) entry which is preliminary data.</text>
</comment>
<evidence type="ECO:0000256" key="1">
    <source>
        <dbReference type="ARBA" id="ARBA00010657"/>
    </source>
</evidence>
<feature type="region of interest" description="Disordered" evidence="3">
    <location>
        <begin position="16"/>
        <end position="35"/>
    </location>
</feature>
<gene>
    <name evidence="4" type="ORF">C7B77_18350</name>
</gene>
<dbReference type="NCBIfam" id="NF041497">
    <property type="entry name" value="MobV"/>
    <property type="match status" value="1"/>
</dbReference>
<dbReference type="OrthoDB" id="415634at2"/>